<evidence type="ECO:0000259" key="1">
    <source>
        <dbReference type="Pfam" id="PF16719"/>
    </source>
</evidence>
<feature type="domain" description="SAWADEE" evidence="1">
    <location>
        <begin position="17"/>
        <end position="156"/>
    </location>
</feature>
<accession>A0AA86STN0</accession>
<proteinExistence type="predicted"/>
<dbReference type="Proteomes" id="UP001189624">
    <property type="component" value="Chromosome 6"/>
</dbReference>
<dbReference type="Gene3D" id="2.30.30.140">
    <property type="match status" value="1"/>
</dbReference>
<dbReference type="Pfam" id="PF16719">
    <property type="entry name" value="SAWADEE"/>
    <property type="match status" value="1"/>
</dbReference>
<sequence>MQAKNEPSSGVVPVASYMMEFRAYKDDAWYTVCVLFAGDTLTVKYFNFSDENDEAFRPSQFRDWKELEDFKHRFRPLSKQLQDDDCHSLSPGTRVCACHSFGSDDVRFYDAVVDGVQESKHSWKTGEEECLCTFVLFWLHGPNARNLTTTSIESICVVQLGWELDSAVASFLEMAREKVELFSSSSVLVPTGVSSSEMEAQCAKQSIVNVCSPEALARFINYGRDKGPIELMLRTLPQSAARRHLQ</sequence>
<reference evidence="2" key="1">
    <citation type="submission" date="2023-10" db="EMBL/GenBank/DDBJ databases">
        <authorList>
            <person name="Domelevo Entfellner J.-B."/>
        </authorList>
    </citation>
    <scope>NUCLEOTIDE SEQUENCE</scope>
</reference>
<dbReference type="PANTHER" id="PTHR36384">
    <property type="entry name" value="SAWADEE PROTEIN"/>
    <property type="match status" value="1"/>
</dbReference>
<dbReference type="PANTHER" id="PTHR36384:SF1">
    <property type="entry name" value="SAWADEE PROTEIN"/>
    <property type="match status" value="1"/>
</dbReference>
<dbReference type="AlphaFoldDB" id="A0AA86STN0"/>
<evidence type="ECO:0000313" key="3">
    <source>
        <dbReference type="Proteomes" id="UP001189624"/>
    </source>
</evidence>
<dbReference type="GO" id="GO:0003682">
    <property type="term" value="F:chromatin binding"/>
    <property type="evidence" value="ECO:0007669"/>
    <property type="project" value="InterPro"/>
</dbReference>
<protein>
    <recommendedName>
        <fullName evidence="1">SAWADEE domain-containing protein</fullName>
    </recommendedName>
</protein>
<evidence type="ECO:0000313" key="2">
    <source>
        <dbReference type="EMBL" id="CAJ1964731.1"/>
    </source>
</evidence>
<organism evidence="2 3">
    <name type="scientific">Sphenostylis stenocarpa</name>
    <dbReference type="NCBI Taxonomy" id="92480"/>
    <lineage>
        <taxon>Eukaryota</taxon>
        <taxon>Viridiplantae</taxon>
        <taxon>Streptophyta</taxon>
        <taxon>Embryophyta</taxon>
        <taxon>Tracheophyta</taxon>
        <taxon>Spermatophyta</taxon>
        <taxon>Magnoliopsida</taxon>
        <taxon>eudicotyledons</taxon>
        <taxon>Gunneridae</taxon>
        <taxon>Pentapetalae</taxon>
        <taxon>rosids</taxon>
        <taxon>fabids</taxon>
        <taxon>Fabales</taxon>
        <taxon>Fabaceae</taxon>
        <taxon>Papilionoideae</taxon>
        <taxon>50 kb inversion clade</taxon>
        <taxon>NPAAA clade</taxon>
        <taxon>indigoferoid/millettioid clade</taxon>
        <taxon>Phaseoleae</taxon>
        <taxon>Sphenostylis</taxon>
    </lineage>
</organism>
<keyword evidence="3" id="KW-1185">Reference proteome</keyword>
<dbReference type="EMBL" id="OY731403">
    <property type="protein sequence ID" value="CAJ1964731.1"/>
    <property type="molecule type" value="Genomic_DNA"/>
</dbReference>
<dbReference type="InterPro" id="IPR032001">
    <property type="entry name" value="SAWADEE_dom"/>
</dbReference>
<name>A0AA86STN0_9FABA</name>
<gene>
    <name evidence="2" type="ORF">AYBTSS11_LOCUS20471</name>
</gene>
<dbReference type="Gramene" id="rna-AYBTSS11_LOCUS20471">
    <property type="protein sequence ID" value="CAJ1964731.1"/>
    <property type="gene ID" value="gene-AYBTSS11_LOCUS20471"/>
</dbReference>